<sequence>MIFKPRPGMSRAGAFLLKEMRDVPEWLRDKLDRLADAIGAFEWPDKMSRKIVAAAALFLLLAAVLTGCILAGSGKSPISDQVIYVRISPGMTSSSIGRVLEDKKIIGSRHWFWLAAKMKGADDKFKTGMYKFNPGMDSSEVMQILLDGRTSTVKFTIPEGYNVNQIAERLEEEGIAKAADIKSAARDFAPYSYMEKNKNAVYRAEGFLFPDTFEVEDELSAKEILSLMTNDFDTRMTAGLRARAKEMDLSIYELVILASLVEKEARYDEDRPIIAQVFLKRLKMNMPLQSDTTIQYLLDAPKEDVTYADTEIDSPYNTYQHYGLPPGPIASPGMDAIEAVLYPADTDYLYFVADRQGHNHYSKTYDEHLEIVERVR</sequence>
<feature type="transmembrane region" description="Helical" evidence="7">
    <location>
        <begin position="51"/>
        <end position="72"/>
    </location>
</feature>
<dbReference type="NCBIfam" id="TIGR00247">
    <property type="entry name" value="endolytic transglycosylase MltG"/>
    <property type="match status" value="1"/>
</dbReference>
<evidence type="ECO:0000256" key="4">
    <source>
        <dbReference type="ARBA" id="ARBA00023136"/>
    </source>
</evidence>
<dbReference type="GO" id="GO:0005886">
    <property type="term" value="C:plasma membrane"/>
    <property type="evidence" value="ECO:0007669"/>
    <property type="project" value="UniProtKB-SubCell"/>
</dbReference>
<comment type="similarity">
    <text evidence="7">Belongs to the transglycosylase MltG family.</text>
</comment>
<name>A0A1M4W521_9FIRM</name>
<evidence type="ECO:0000313" key="8">
    <source>
        <dbReference type="EMBL" id="SHE76316.1"/>
    </source>
</evidence>
<keyword evidence="1 7" id="KW-1003">Cell membrane</keyword>
<protein>
    <recommendedName>
        <fullName evidence="7">Endolytic murein transglycosylase</fullName>
        <ecNumber evidence="7">4.2.2.29</ecNumber>
    </recommendedName>
    <alternativeName>
        <fullName evidence="7">Peptidoglycan lytic transglycosylase</fullName>
    </alternativeName>
    <alternativeName>
        <fullName evidence="7">Peptidoglycan polymerization terminase</fullName>
    </alternativeName>
</protein>
<keyword evidence="9" id="KW-1185">Reference proteome</keyword>
<organism evidence="8 9">
    <name type="scientific">Schwartzia succinivorans DSM 10502</name>
    <dbReference type="NCBI Taxonomy" id="1123243"/>
    <lineage>
        <taxon>Bacteria</taxon>
        <taxon>Bacillati</taxon>
        <taxon>Bacillota</taxon>
        <taxon>Negativicutes</taxon>
        <taxon>Selenomonadales</taxon>
        <taxon>Selenomonadaceae</taxon>
        <taxon>Schwartzia</taxon>
    </lineage>
</organism>
<keyword evidence="4 7" id="KW-0472">Membrane</keyword>
<evidence type="ECO:0000256" key="1">
    <source>
        <dbReference type="ARBA" id="ARBA00022475"/>
    </source>
</evidence>
<dbReference type="Proteomes" id="UP000184404">
    <property type="component" value="Unassembled WGS sequence"/>
</dbReference>
<evidence type="ECO:0000256" key="2">
    <source>
        <dbReference type="ARBA" id="ARBA00022692"/>
    </source>
</evidence>
<evidence type="ECO:0000256" key="6">
    <source>
        <dbReference type="ARBA" id="ARBA00023316"/>
    </source>
</evidence>
<dbReference type="GO" id="GO:0071555">
    <property type="term" value="P:cell wall organization"/>
    <property type="evidence" value="ECO:0007669"/>
    <property type="project" value="UniProtKB-KW"/>
</dbReference>
<keyword evidence="5 7" id="KW-0456">Lyase</keyword>
<dbReference type="Pfam" id="PF02618">
    <property type="entry name" value="YceG"/>
    <property type="match status" value="1"/>
</dbReference>
<evidence type="ECO:0000256" key="7">
    <source>
        <dbReference type="HAMAP-Rule" id="MF_02065"/>
    </source>
</evidence>
<reference evidence="8 9" key="1">
    <citation type="submission" date="2016-11" db="EMBL/GenBank/DDBJ databases">
        <authorList>
            <person name="Jaros S."/>
            <person name="Januszkiewicz K."/>
            <person name="Wedrychowicz H."/>
        </authorList>
    </citation>
    <scope>NUCLEOTIDE SEQUENCE [LARGE SCALE GENOMIC DNA]</scope>
    <source>
        <strain evidence="8 9">DSM 10502</strain>
    </source>
</reference>
<dbReference type="PANTHER" id="PTHR30518:SF2">
    <property type="entry name" value="ENDOLYTIC MUREIN TRANSGLYCOSYLASE"/>
    <property type="match status" value="1"/>
</dbReference>
<keyword evidence="2 7" id="KW-0812">Transmembrane</keyword>
<evidence type="ECO:0000256" key="3">
    <source>
        <dbReference type="ARBA" id="ARBA00022989"/>
    </source>
</evidence>
<dbReference type="EMBL" id="FQUG01000004">
    <property type="protein sequence ID" value="SHE76316.1"/>
    <property type="molecule type" value="Genomic_DNA"/>
</dbReference>
<dbReference type="STRING" id="1123243.SAMN02745190_01102"/>
<dbReference type="CDD" id="cd08010">
    <property type="entry name" value="MltG_like"/>
    <property type="match status" value="1"/>
</dbReference>
<evidence type="ECO:0000313" key="9">
    <source>
        <dbReference type="Proteomes" id="UP000184404"/>
    </source>
</evidence>
<dbReference type="Gene3D" id="3.30.160.60">
    <property type="entry name" value="Classic Zinc Finger"/>
    <property type="match status" value="1"/>
</dbReference>
<comment type="function">
    <text evidence="7">Functions as a peptidoglycan terminase that cleaves nascent peptidoglycan strands endolytically to terminate their elongation.</text>
</comment>
<keyword evidence="3 7" id="KW-1133">Transmembrane helix</keyword>
<comment type="catalytic activity">
    <reaction evidence="7">
        <text>a peptidoglycan chain = a peptidoglycan chain with N-acetyl-1,6-anhydromuramyl-[peptide] at the reducing end + a peptidoglycan chain with N-acetylglucosamine at the non-reducing end.</text>
        <dbReference type="EC" id="4.2.2.29"/>
    </reaction>
</comment>
<dbReference type="GO" id="GO:0008932">
    <property type="term" value="F:lytic endotransglycosylase activity"/>
    <property type="evidence" value="ECO:0007669"/>
    <property type="project" value="UniProtKB-UniRule"/>
</dbReference>
<dbReference type="PANTHER" id="PTHR30518">
    <property type="entry name" value="ENDOLYTIC MUREIN TRANSGLYCOSYLASE"/>
    <property type="match status" value="1"/>
</dbReference>
<comment type="subcellular location">
    <subcellularLocation>
        <location evidence="7">Cell membrane</location>
        <topology evidence="7">Single-pass membrane protein</topology>
    </subcellularLocation>
</comment>
<accession>A0A1M4W521</accession>
<gene>
    <name evidence="7" type="primary">mltG</name>
    <name evidence="8" type="ORF">SAMN02745190_01102</name>
</gene>
<dbReference type="HAMAP" id="MF_02065">
    <property type="entry name" value="MltG"/>
    <property type="match status" value="1"/>
</dbReference>
<dbReference type="EC" id="4.2.2.29" evidence="7"/>
<dbReference type="InterPro" id="IPR003770">
    <property type="entry name" value="MLTG-like"/>
</dbReference>
<evidence type="ECO:0000256" key="5">
    <source>
        <dbReference type="ARBA" id="ARBA00023239"/>
    </source>
</evidence>
<dbReference type="GO" id="GO:0009252">
    <property type="term" value="P:peptidoglycan biosynthetic process"/>
    <property type="evidence" value="ECO:0007669"/>
    <property type="project" value="UniProtKB-UniRule"/>
</dbReference>
<feature type="site" description="Important for catalytic activity" evidence="7">
    <location>
        <position position="264"/>
    </location>
</feature>
<keyword evidence="6 7" id="KW-0961">Cell wall biogenesis/degradation</keyword>
<dbReference type="AlphaFoldDB" id="A0A1M4W521"/>
<dbReference type="Gene3D" id="3.30.1490.480">
    <property type="entry name" value="Endolytic murein transglycosylase"/>
    <property type="match status" value="2"/>
</dbReference>
<proteinExistence type="inferred from homology"/>